<dbReference type="GO" id="GO:0006950">
    <property type="term" value="P:response to stress"/>
    <property type="evidence" value="ECO:0007669"/>
    <property type="project" value="TreeGrafter"/>
</dbReference>
<reference evidence="5 6" key="1">
    <citation type="submission" date="2020-03" db="EMBL/GenBank/DDBJ databases">
        <title>Characterization of ganglioside-mimicking enterococci.</title>
        <authorList>
            <person name="Patry R.T."/>
            <person name="Nothaft H."/>
            <person name="Bridger R."/>
            <person name="Shajahan A."/>
            <person name="Huynh S."/>
            <person name="Sanchez S."/>
            <person name="Azadi P."/>
            <person name="Cooper K."/>
            <person name="Miller W.G."/>
            <person name="Parker C.T."/>
            <person name="Wells L."/>
            <person name="Szymanski C.M."/>
        </authorList>
    </citation>
    <scope>NUCLEOTIDE SEQUENCE [LARGE SCALE GENOMIC DNA]</scope>
    <source>
        <strain evidence="5 6">EGM181</strain>
    </source>
</reference>
<dbReference type="SMART" id="SM00347">
    <property type="entry name" value="HTH_MARR"/>
    <property type="match status" value="1"/>
</dbReference>
<evidence type="ECO:0000313" key="4">
    <source>
        <dbReference type="EMBL" id="MDL4934736.1"/>
    </source>
</evidence>
<dbReference type="InterPro" id="IPR036388">
    <property type="entry name" value="WH-like_DNA-bd_sf"/>
</dbReference>
<dbReference type="Proteomes" id="UP000516696">
    <property type="component" value="Chromosome"/>
</dbReference>
<organism evidence="4 8">
    <name type="scientific">Enterococcus gallinarum</name>
    <dbReference type="NCBI Taxonomy" id="1353"/>
    <lineage>
        <taxon>Bacteria</taxon>
        <taxon>Bacillati</taxon>
        <taxon>Bacillota</taxon>
        <taxon>Bacilli</taxon>
        <taxon>Lactobacillales</taxon>
        <taxon>Enterococcaceae</taxon>
        <taxon>Enterococcus</taxon>
    </lineage>
</organism>
<evidence type="ECO:0000313" key="5">
    <source>
        <dbReference type="EMBL" id="QOG27971.1"/>
    </source>
</evidence>
<dbReference type="PRINTS" id="PR00598">
    <property type="entry name" value="HTHMARR"/>
</dbReference>
<dbReference type="GeneID" id="93224775"/>
<protein>
    <submittedName>
        <fullName evidence="4">MarR family transcriptional regulator</fullName>
    </submittedName>
</protein>
<dbReference type="Pfam" id="PF01047">
    <property type="entry name" value="MarR"/>
    <property type="match status" value="1"/>
</dbReference>
<dbReference type="InterPro" id="IPR001845">
    <property type="entry name" value="HTH_ArsR_DNA-bd_dom"/>
</dbReference>
<gene>
    <name evidence="5" type="ORF">EGM181_12225</name>
    <name evidence="3" type="ORF">HWH42_16790</name>
    <name evidence="4" type="ORF">QRX88_03255</name>
</gene>
<evidence type="ECO:0000313" key="6">
    <source>
        <dbReference type="Proteomes" id="UP000516696"/>
    </source>
</evidence>
<dbReference type="GO" id="GO:0003700">
    <property type="term" value="F:DNA-binding transcription factor activity"/>
    <property type="evidence" value="ECO:0007669"/>
    <property type="project" value="InterPro"/>
</dbReference>
<sequence length="133" mass="15514">MQLREISRLLYQLKIANQELTATFEKSTGFSLTRYELMMFIKENGRCSQSDLQTELKIDSAAVTRHLKILEQKNYVVRERNKDNNREVFVEITPKAKQELSACEKHQEKEAFALSLTEEEAAAFLQLLNKLMK</sequence>
<evidence type="ECO:0000313" key="8">
    <source>
        <dbReference type="Proteomes" id="UP001241571"/>
    </source>
</evidence>
<dbReference type="Proteomes" id="UP001241571">
    <property type="component" value="Unassembled WGS sequence"/>
</dbReference>
<evidence type="ECO:0000313" key="7">
    <source>
        <dbReference type="Proteomes" id="UP000571857"/>
    </source>
</evidence>
<dbReference type="InterPro" id="IPR011991">
    <property type="entry name" value="ArsR-like_HTH"/>
</dbReference>
<reference evidence="3 7" key="2">
    <citation type="submission" date="2020-06" db="EMBL/GenBank/DDBJ databases">
        <title>Crossreactivity between MHC class I-restricted antigens from cancer cells and an enterococcal bacteriophage.</title>
        <authorList>
            <person name="Fluckiger A."/>
            <person name="Daillere R."/>
            <person name="Sassi M."/>
            <person name="Cattoir V."/>
            <person name="Kroemer G."/>
            <person name="Zitvogel L."/>
        </authorList>
    </citation>
    <scope>NUCLEOTIDE SEQUENCE [LARGE SCALE GENOMIC DNA]</scope>
    <source>
        <strain evidence="3 7">EG4</strain>
    </source>
</reference>
<dbReference type="EMBL" id="JASUBT010000002">
    <property type="protein sequence ID" value="MDL4934736.1"/>
    <property type="molecule type" value="Genomic_DNA"/>
</dbReference>
<dbReference type="GO" id="GO:0003677">
    <property type="term" value="F:DNA binding"/>
    <property type="evidence" value="ECO:0007669"/>
    <property type="project" value="UniProtKB-KW"/>
</dbReference>
<dbReference type="InterPro" id="IPR039422">
    <property type="entry name" value="MarR/SlyA-like"/>
</dbReference>
<dbReference type="EMBL" id="JABXJK010000089">
    <property type="protein sequence ID" value="MBA0974226.1"/>
    <property type="molecule type" value="Genomic_DNA"/>
</dbReference>
<dbReference type="SMART" id="SM00418">
    <property type="entry name" value="HTH_ARSR"/>
    <property type="match status" value="1"/>
</dbReference>
<evidence type="ECO:0000256" key="1">
    <source>
        <dbReference type="ARBA" id="ARBA00023125"/>
    </source>
</evidence>
<accession>A0A2K3QZT7</accession>
<dbReference type="CDD" id="cd00090">
    <property type="entry name" value="HTH_ARSR"/>
    <property type="match status" value="1"/>
</dbReference>
<dbReference type="AlphaFoldDB" id="A0A2K3QZT7"/>
<feature type="domain" description="HTH marR-type" evidence="2">
    <location>
        <begin position="1"/>
        <end position="133"/>
    </location>
</feature>
<dbReference type="PROSITE" id="PS50995">
    <property type="entry name" value="HTH_MARR_2"/>
    <property type="match status" value="1"/>
</dbReference>
<dbReference type="RefSeq" id="WP_081131456.1">
    <property type="nucleotide sequence ID" value="NZ_BSYC01000001.1"/>
</dbReference>
<proteinExistence type="predicted"/>
<reference evidence="4 8" key="3">
    <citation type="submission" date="2023-06" db="EMBL/GenBank/DDBJ databases">
        <title>Acute promotion of culturable opportunistic pathogens and persistent increase of antibiotic resistance following antibiotic exposure in mouse gut microbiota.</title>
        <authorList>
            <person name="Li L."/>
            <person name="Wang B."/>
            <person name="Sun Y."/>
            <person name="Wang M."/>
            <person name="Xu H."/>
        </authorList>
    </citation>
    <scope>NUCLEOTIDE SEQUENCE [LARGE SCALE GENOMIC DNA]</scope>
    <source>
        <strain evidence="4 8">CRI2_2</strain>
    </source>
</reference>
<dbReference type="SUPFAM" id="SSF46785">
    <property type="entry name" value="Winged helix' DNA-binding domain"/>
    <property type="match status" value="1"/>
</dbReference>
<dbReference type="Proteomes" id="UP000571857">
    <property type="component" value="Unassembled WGS sequence"/>
</dbReference>
<keyword evidence="1" id="KW-0238">DNA-binding</keyword>
<dbReference type="InterPro" id="IPR000835">
    <property type="entry name" value="HTH_MarR-typ"/>
</dbReference>
<dbReference type="InterPro" id="IPR036390">
    <property type="entry name" value="WH_DNA-bd_sf"/>
</dbReference>
<dbReference type="Gene3D" id="1.10.10.10">
    <property type="entry name" value="Winged helix-like DNA-binding domain superfamily/Winged helix DNA-binding domain"/>
    <property type="match status" value="1"/>
</dbReference>
<evidence type="ECO:0000313" key="3">
    <source>
        <dbReference type="EMBL" id="MBA0974226.1"/>
    </source>
</evidence>
<dbReference type="PANTHER" id="PTHR33164:SF43">
    <property type="entry name" value="HTH-TYPE TRANSCRIPTIONAL REPRESSOR YETL"/>
    <property type="match status" value="1"/>
</dbReference>
<dbReference type="EMBL" id="CP050485">
    <property type="protein sequence ID" value="QOG27971.1"/>
    <property type="molecule type" value="Genomic_DNA"/>
</dbReference>
<dbReference type="PANTHER" id="PTHR33164">
    <property type="entry name" value="TRANSCRIPTIONAL REGULATOR, MARR FAMILY"/>
    <property type="match status" value="1"/>
</dbReference>
<name>A0A2K3QZT7_ENTGA</name>
<evidence type="ECO:0000259" key="2">
    <source>
        <dbReference type="PROSITE" id="PS50995"/>
    </source>
</evidence>